<feature type="domain" description="GYF" evidence="2">
    <location>
        <begin position="34"/>
        <end position="86"/>
    </location>
</feature>
<sequence length="181" mass="19847">MKRPLEEDAAAPAAPAAAASAFTRPEEAGAVETAQLWYYQDSAGQEQGPQPAEGMRQWYNAGYFAGDVNVAASYYGEVPFTFWPISELWQNPTTEAFVLAEGVGVVEVAVHHQEEFQPCSVFSGAREGYAFKNDEWGVGYYLDNPPAIQVNAQLLEAEKEIIKQKMVRLNAAQHMKGEGPS</sequence>
<feature type="compositionally biased region" description="Low complexity" evidence="1">
    <location>
        <begin position="10"/>
        <end position="21"/>
    </location>
</feature>
<proteinExistence type="predicted"/>
<dbReference type="EMBL" id="HBEP01021624">
    <property type="protein sequence ID" value="CAD8492594.1"/>
    <property type="molecule type" value="Transcribed_RNA"/>
</dbReference>
<feature type="region of interest" description="Disordered" evidence="1">
    <location>
        <begin position="1"/>
        <end position="26"/>
    </location>
</feature>
<accession>A0A7S0HRI5</accession>
<reference evidence="3" key="1">
    <citation type="submission" date="2021-01" db="EMBL/GenBank/DDBJ databases">
        <authorList>
            <person name="Corre E."/>
            <person name="Pelletier E."/>
            <person name="Niang G."/>
            <person name="Scheremetjew M."/>
            <person name="Finn R."/>
            <person name="Kale V."/>
            <person name="Holt S."/>
            <person name="Cochrane G."/>
            <person name="Meng A."/>
            <person name="Brown T."/>
            <person name="Cohen L."/>
        </authorList>
    </citation>
    <scope>NUCLEOTIDE SEQUENCE</scope>
    <source>
        <strain evidence="3">CCMP1374</strain>
    </source>
</reference>
<protein>
    <recommendedName>
        <fullName evidence="2">GYF domain-containing protein</fullName>
    </recommendedName>
</protein>
<dbReference type="PROSITE" id="PS50829">
    <property type="entry name" value="GYF"/>
    <property type="match status" value="1"/>
</dbReference>
<evidence type="ECO:0000256" key="1">
    <source>
        <dbReference type="SAM" id="MobiDB-lite"/>
    </source>
</evidence>
<dbReference type="Pfam" id="PF02213">
    <property type="entry name" value="GYF"/>
    <property type="match status" value="1"/>
</dbReference>
<dbReference type="SMART" id="SM00444">
    <property type="entry name" value="GYF"/>
    <property type="match status" value="1"/>
</dbReference>
<evidence type="ECO:0000259" key="2">
    <source>
        <dbReference type="PROSITE" id="PS50829"/>
    </source>
</evidence>
<dbReference type="SUPFAM" id="SSF55277">
    <property type="entry name" value="GYF domain"/>
    <property type="match status" value="1"/>
</dbReference>
<dbReference type="InterPro" id="IPR035445">
    <property type="entry name" value="GYF-like_dom_sf"/>
</dbReference>
<name>A0A7S0HRI5_9EUKA</name>
<dbReference type="AlphaFoldDB" id="A0A7S0HRI5"/>
<organism evidence="3">
    <name type="scientific">Phaeocystis antarctica</name>
    <dbReference type="NCBI Taxonomy" id="33657"/>
    <lineage>
        <taxon>Eukaryota</taxon>
        <taxon>Haptista</taxon>
        <taxon>Haptophyta</taxon>
        <taxon>Prymnesiophyceae</taxon>
        <taxon>Phaeocystales</taxon>
        <taxon>Phaeocystaceae</taxon>
        <taxon>Phaeocystis</taxon>
    </lineage>
</organism>
<dbReference type="Gene3D" id="3.30.1490.40">
    <property type="match status" value="1"/>
</dbReference>
<dbReference type="InterPro" id="IPR003169">
    <property type="entry name" value="GYF"/>
</dbReference>
<evidence type="ECO:0000313" key="3">
    <source>
        <dbReference type="EMBL" id="CAD8492594.1"/>
    </source>
</evidence>
<gene>
    <name evidence="3" type="ORF">PANT1444_LOCUS12125</name>
</gene>